<name>A0ABT6Q1R0_9PROT</name>
<proteinExistence type="predicted"/>
<dbReference type="Proteomes" id="UP001431634">
    <property type="component" value="Unassembled WGS sequence"/>
</dbReference>
<reference evidence="2" key="1">
    <citation type="submission" date="2023-05" db="EMBL/GenBank/DDBJ databases">
        <title>Whole genome sequence of Commensalibacter sp.</title>
        <authorList>
            <person name="Charoenyingcharoen P."/>
            <person name="Yukphan P."/>
        </authorList>
    </citation>
    <scope>NUCLEOTIDE SEQUENCE</scope>
    <source>
        <strain evidence="2">TBRC 16381</strain>
    </source>
</reference>
<comment type="caution">
    <text evidence="2">The sequence shown here is derived from an EMBL/GenBank/DDBJ whole genome shotgun (WGS) entry which is preliminary data.</text>
</comment>
<evidence type="ECO:0000313" key="2">
    <source>
        <dbReference type="EMBL" id="MDI2091054.1"/>
    </source>
</evidence>
<evidence type="ECO:0000256" key="1">
    <source>
        <dbReference type="SAM" id="MobiDB-lite"/>
    </source>
</evidence>
<feature type="compositionally biased region" description="Basic residues" evidence="1">
    <location>
        <begin position="46"/>
        <end position="62"/>
    </location>
</feature>
<dbReference type="Gene3D" id="2.30.30.40">
    <property type="entry name" value="SH3 Domains"/>
    <property type="match status" value="2"/>
</dbReference>
<gene>
    <name evidence="2" type="ORF">QJV27_06690</name>
</gene>
<protein>
    <submittedName>
        <fullName evidence="2">SH3 domain-containing protein</fullName>
    </submittedName>
</protein>
<organism evidence="2 3">
    <name type="scientific">Commensalibacter oyaizuii</name>
    <dbReference type="NCBI Taxonomy" id="3043873"/>
    <lineage>
        <taxon>Bacteria</taxon>
        <taxon>Pseudomonadati</taxon>
        <taxon>Pseudomonadota</taxon>
        <taxon>Alphaproteobacteria</taxon>
        <taxon>Acetobacterales</taxon>
        <taxon>Acetobacteraceae</taxon>
    </lineage>
</organism>
<keyword evidence="3" id="KW-1185">Reference proteome</keyword>
<dbReference type="RefSeq" id="WP_281448164.1">
    <property type="nucleotide sequence ID" value="NZ_JASBAO010000001.1"/>
</dbReference>
<feature type="region of interest" description="Disordered" evidence="1">
    <location>
        <begin position="40"/>
        <end position="76"/>
    </location>
</feature>
<accession>A0ABT6Q1R0</accession>
<evidence type="ECO:0000313" key="3">
    <source>
        <dbReference type="Proteomes" id="UP001431634"/>
    </source>
</evidence>
<dbReference type="InterPro" id="IPR010466">
    <property type="entry name" value="DUF1058"/>
</dbReference>
<sequence length="312" mass="33657">MEYCFSGLARHDLKKRRIRSCFVFGLLLATVNFVSSEQVQAQTHKEKQHHQHQKGKKAKHHISTTNLLPPSAPAQTQAVGGAGVAPVAGAVVGAGAVGAATATTPSPQGGSPVVSAAAVPAEAEKGSVTGMPIPRFASLRADEVNMRSGPGTRYPVIWTYYRRHMPVKILREFDVWRLVEDVDGQKGWIQLAILSGGRSFIITGAPLSTADEASNKQNKDKDKKKNEHMDSRIVGYMANTQSIESGPATVIVRDAPQESANPVAVLKPGVVGTIKECPSGSEWCKVTIKSYTGWIPRNRLWGILPQENIEAH</sequence>
<dbReference type="Pfam" id="PF06347">
    <property type="entry name" value="SH3_4"/>
    <property type="match status" value="2"/>
</dbReference>
<dbReference type="EMBL" id="JASBAO010000001">
    <property type="protein sequence ID" value="MDI2091054.1"/>
    <property type="molecule type" value="Genomic_DNA"/>
</dbReference>